<dbReference type="AlphaFoldDB" id="A0A9P0AYF1"/>
<evidence type="ECO:0000313" key="4">
    <source>
        <dbReference type="Proteomes" id="UP001154078"/>
    </source>
</evidence>
<dbReference type="EMBL" id="OV121133">
    <property type="protein sequence ID" value="CAH0551112.1"/>
    <property type="molecule type" value="Genomic_DNA"/>
</dbReference>
<organism evidence="3 4">
    <name type="scientific">Brassicogethes aeneus</name>
    <name type="common">Rape pollen beetle</name>
    <name type="synonym">Meligethes aeneus</name>
    <dbReference type="NCBI Taxonomy" id="1431903"/>
    <lineage>
        <taxon>Eukaryota</taxon>
        <taxon>Metazoa</taxon>
        <taxon>Ecdysozoa</taxon>
        <taxon>Arthropoda</taxon>
        <taxon>Hexapoda</taxon>
        <taxon>Insecta</taxon>
        <taxon>Pterygota</taxon>
        <taxon>Neoptera</taxon>
        <taxon>Endopterygota</taxon>
        <taxon>Coleoptera</taxon>
        <taxon>Polyphaga</taxon>
        <taxon>Cucujiformia</taxon>
        <taxon>Nitidulidae</taxon>
        <taxon>Meligethinae</taxon>
        <taxon>Brassicogethes</taxon>
    </lineage>
</organism>
<name>A0A9P0AYF1_BRAAE</name>
<feature type="coiled-coil region" evidence="1">
    <location>
        <begin position="33"/>
        <end position="60"/>
    </location>
</feature>
<evidence type="ECO:0000256" key="2">
    <source>
        <dbReference type="SAM" id="MobiDB-lite"/>
    </source>
</evidence>
<evidence type="ECO:0000256" key="1">
    <source>
        <dbReference type="SAM" id="Coils"/>
    </source>
</evidence>
<accession>A0A9P0AYF1</accession>
<reference evidence="3" key="1">
    <citation type="submission" date="2021-12" db="EMBL/GenBank/DDBJ databases">
        <authorList>
            <person name="King R."/>
        </authorList>
    </citation>
    <scope>NUCLEOTIDE SEQUENCE</scope>
</reference>
<keyword evidence="4" id="KW-1185">Reference proteome</keyword>
<feature type="region of interest" description="Disordered" evidence="2">
    <location>
        <begin position="222"/>
        <end position="242"/>
    </location>
</feature>
<keyword evidence="1" id="KW-0175">Coiled coil</keyword>
<sequence length="276" mass="31489">MSDTNLILSEIINSKNELISKIEASETKLLLKIKELNRKTHDIETENKILKNKIEALEKKQKSNNIVIFGIKNENNDNIVEQTISSLNKLLQVEINKSDVNNVYQLGKKGPILVEFLSYLKKREILLNTQKLKGTNVYINHDQTLKERSDGKILRENLNVAKANPENECYIKNNKLIINKKSYTADQLIQENIEEIEIPRSKFNSATATPNPGHIEKVLEEENYSEKNPKSPGTSILHTPIINPKEKSVKINIQNINLSSDNNKPKTRSVGKNEKK</sequence>
<proteinExistence type="predicted"/>
<evidence type="ECO:0008006" key="5">
    <source>
        <dbReference type="Google" id="ProtNLM"/>
    </source>
</evidence>
<dbReference type="OrthoDB" id="6782207at2759"/>
<evidence type="ECO:0000313" key="3">
    <source>
        <dbReference type="EMBL" id="CAH0551112.1"/>
    </source>
</evidence>
<dbReference type="Proteomes" id="UP001154078">
    <property type="component" value="Chromosome 2"/>
</dbReference>
<gene>
    <name evidence="3" type="ORF">MELIAE_LOCUS3791</name>
</gene>
<protein>
    <recommendedName>
        <fullName evidence="5">Endonuclease-reverse transcriptase</fullName>
    </recommendedName>
</protein>